<comment type="caution">
    <text evidence="3">The sequence shown here is derived from an EMBL/GenBank/DDBJ whole genome shotgun (WGS) entry which is preliminary data.</text>
</comment>
<feature type="domain" description="Transposase InsH N-terminal" evidence="2">
    <location>
        <begin position="20"/>
        <end position="101"/>
    </location>
</feature>
<evidence type="ECO:0000313" key="3">
    <source>
        <dbReference type="EMBL" id="MBG9985567.1"/>
    </source>
</evidence>
<reference evidence="3 4" key="1">
    <citation type="submission" date="2020-07" db="EMBL/GenBank/DDBJ databases">
        <title>Facklamia lactis sp. nov., isolated from raw milk.</title>
        <authorList>
            <person name="Doll E.V."/>
            <person name="Huptas C."/>
            <person name="Staib L."/>
            <person name="Wenning M."/>
            <person name="Scherer S."/>
        </authorList>
    </citation>
    <scope>NUCLEOTIDE SEQUENCE [LARGE SCALE GENOMIC DNA]</scope>
    <source>
        <strain evidence="3 4">DSM 111018</strain>
    </source>
</reference>
<dbReference type="InterPro" id="IPR002559">
    <property type="entry name" value="Transposase_11"/>
</dbReference>
<dbReference type="RefSeq" id="WP_197114017.1">
    <property type="nucleotide sequence ID" value="NZ_JACBXQ010000001.1"/>
</dbReference>
<dbReference type="InterPro" id="IPR008490">
    <property type="entry name" value="Transposase_InsH_N"/>
</dbReference>
<evidence type="ECO:0000259" key="1">
    <source>
        <dbReference type="Pfam" id="PF01609"/>
    </source>
</evidence>
<dbReference type="Proteomes" id="UP000721415">
    <property type="component" value="Unassembled WGS sequence"/>
</dbReference>
<gene>
    <name evidence="3" type="ORF">HZY91_01515</name>
</gene>
<proteinExistence type="predicted"/>
<dbReference type="PANTHER" id="PTHR33408:SF2">
    <property type="entry name" value="TRANSPOSASE DDE DOMAIN-CONTAINING PROTEIN"/>
    <property type="match status" value="1"/>
</dbReference>
<keyword evidence="4" id="KW-1185">Reference proteome</keyword>
<evidence type="ECO:0000259" key="2">
    <source>
        <dbReference type="Pfam" id="PF05598"/>
    </source>
</evidence>
<dbReference type="Pfam" id="PF05598">
    <property type="entry name" value="DUF772"/>
    <property type="match status" value="1"/>
</dbReference>
<dbReference type="InterPro" id="IPR047629">
    <property type="entry name" value="IS1182_transpos"/>
</dbReference>
<feature type="domain" description="Transposase IS4-like" evidence="1">
    <location>
        <begin position="257"/>
        <end position="508"/>
    </location>
</feature>
<dbReference type="EMBL" id="JACBXQ010000001">
    <property type="protein sequence ID" value="MBG9985567.1"/>
    <property type="molecule type" value="Genomic_DNA"/>
</dbReference>
<accession>A0ABS0LN65</accession>
<evidence type="ECO:0000313" key="4">
    <source>
        <dbReference type="Proteomes" id="UP000721415"/>
    </source>
</evidence>
<sequence length="546" mass="64818">MYPNYNINQLTLELSTQYSPKENHVVWVIYEFVESLNLDHVYTYGRPKEYDPSMLLKILLYAYSRGIFSSRAIEQFAQENLPARWLTQEAEPSYRTLCRFRVSQELRTILTQSFDDFTHFLKQAGFIDDIIFIDGTKILADANKYSFVWKKNTMRYEELNRQQIVTLINDIHEHFQQAVIPEDTDLTLDELEEVLIQLEVHLEQLEAEIAQEPRISPHPKKKSHRKLKRCLRQLRQRQLKKRTCILQKERFGERNSYSKTDTDATFMRMKEDSMKNGQLKPGYNLQVATREKFFLAYQLFPNPTDTRTFIPFLQTHSSLVEQTQVVAADAGYGSEANYRYLEDVHPQLTAIIPYNTYIKEQSKRWQTDDQKIMNWAYVESDDYYVDPQGVRFNFHAYRTRTDKYGFERQFTEYVAETKTIDQMNIEEAFTAKGYKRRIQVNPEYEYFKAKQRQLLSDDVYGSIYHQRKIDVEPAFSHLKACLGFIRFHVRGIDRVNNEIGLALMASNLRRWVFLFTSIKKIQNYDSLRIIILGILETYVTASYFIK</sequence>
<dbReference type="NCBIfam" id="NF033551">
    <property type="entry name" value="transpos_IS1182"/>
    <property type="match status" value="1"/>
</dbReference>
<dbReference type="Pfam" id="PF01609">
    <property type="entry name" value="DDE_Tnp_1"/>
    <property type="match status" value="1"/>
</dbReference>
<name>A0ABS0LN65_9LACT</name>
<dbReference type="PANTHER" id="PTHR33408">
    <property type="entry name" value="TRANSPOSASE"/>
    <property type="match status" value="1"/>
</dbReference>
<organism evidence="3 4">
    <name type="scientific">Facklamia lactis</name>
    <dbReference type="NCBI Taxonomy" id="2749967"/>
    <lineage>
        <taxon>Bacteria</taxon>
        <taxon>Bacillati</taxon>
        <taxon>Bacillota</taxon>
        <taxon>Bacilli</taxon>
        <taxon>Lactobacillales</taxon>
        <taxon>Aerococcaceae</taxon>
        <taxon>Facklamia</taxon>
    </lineage>
</organism>
<protein>
    <submittedName>
        <fullName evidence="3">IS1182 family transposase</fullName>
    </submittedName>
</protein>